<dbReference type="Proteomes" id="UP000620124">
    <property type="component" value="Unassembled WGS sequence"/>
</dbReference>
<gene>
    <name evidence="3" type="ORF">MVEN_01305100</name>
</gene>
<dbReference type="InterPro" id="IPR043708">
    <property type="entry name" value="DUF5648"/>
</dbReference>
<comment type="caution">
    <text evidence="3">The sequence shown here is derived from an EMBL/GenBank/DDBJ whole genome shotgun (WGS) entry which is preliminary data.</text>
</comment>
<feature type="domain" description="DUF5648" evidence="2">
    <location>
        <begin position="49"/>
        <end position="186"/>
    </location>
</feature>
<name>A0A8H7CTP6_9AGAR</name>
<evidence type="ECO:0000256" key="1">
    <source>
        <dbReference type="SAM" id="SignalP"/>
    </source>
</evidence>
<accession>A0A8H7CTP6</accession>
<sequence length="194" mass="20948">MNLKRVLASLLSVTVSLTSARNTTDIDAPQAAGRSAETCGDPADALPFYRLLAGTGEYLYVADPTTVGTELRAAPNGWALQTVAALVFSTQEVSTVPFYTLHSNTGSEWLYVANTTELANALNNGYHLSTEPVVYIYPTQICGSVPFYYLNNAAEKSNFYTAVESERLDFIANEGYTDVDIAGYVLPLGYSQCA</sequence>
<proteinExistence type="predicted"/>
<keyword evidence="1" id="KW-0732">Signal</keyword>
<evidence type="ECO:0000259" key="2">
    <source>
        <dbReference type="Pfam" id="PF18885"/>
    </source>
</evidence>
<feature type="chain" id="PRO_5034618112" description="DUF5648 domain-containing protein" evidence="1">
    <location>
        <begin position="21"/>
        <end position="194"/>
    </location>
</feature>
<dbReference type="AlphaFoldDB" id="A0A8H7CTP6"/>
<feature type="signal peptide" evidence="1">
    <location>
        <begin position="1"/>
        <end position="20"/>
    </location>
</feature>
<keyword evidence="4" id="KW-1185">Reference proteome</keyword>
<dbReference type="EMBL" id="JACAZI010000010">
    <property type="protein sequence ID" value="KAF7350034.1"/>
    <property type="molecule type" value="Genomic_DNA"/>
</dbReference>
<dbReference type="OrthoDB" id="9971254at2759"/>
<dbReference type="Pfam" id="PF18885">
    <property type="entry name" value="DUF5648"/>
    <property type="match status" value="1"/>
</dbReference>
<reference evidence="3" key="1">
    <citation type="submission" date="2020-05" db="EMBL/GenBank/DDBJ databases">
        <title>Mycena genomes resolve the evolution of fungal bioluminescence.</title>
        <authorList>
            <person name="Tsai I.J."/>
        </authorList>
    </citation>
    <scope>NUCLEOTIDE SEQUENCE</scope>
    <source>
        <strain evidence="3">CCC161011</strain>
    </source>
</reference>
<evidence type="ECO:0000313" key="3">
    <source>
        <dbReference type="EMBL" id="KAF7350034.1"/>
    </source>
</evidence>
<evidence type="ECO:0000313" key="4">
    <source>
        <dbReference type="Proteomes" id="UP000620124"/>
    </source>
</evidence>
<protein>
    <recommendedName>
        <fullName evidence="2">DUF5648 domain-containing protein</fullName>
    </recommendedName>
</protein>
<organism evidence="3 4">
    <name type="scientific">Mycena venus</name>
    <dbReference type="NCBI Taxonomy" id="2733690"/>
    <lineage>
        <taxon>Eukaryota</taxon>
        <taxon>Fungi</taxon>
        <taxon>Dikarya</taxon>
        <taxon>Basidiomycota</taxon>
        <taxon>Agaricomycotina</taxon>
        <taxon>Agaricomycetes</taxon>
        <taxon>Agaricomycetidae</taxon>
        <taxon>Agaricales</taxon>
        <taxon>Marasmiineae</taxon>
        <taxon>Mycenaceae</taxon>
        <taxon>Mycena</taxon>
    </lineage>
</organism>